<evidence type="ECO:0000256" key="19">
    <source>
        <dbReference type="ARBA" id="ARBA00023264"/>
    </source>
</evidence>
<evidence type="ECO:0000256" key="22">
    <source>
        <dbReference type="PIRSR" id="PIRSR600829-3"/>
    </source>
</evidence>
<keyword evidence="13 22" id="KW-0067">ATP-binding</keyword>
<evidence type="ECO:0000256" key="18">
    <source>
        <dbReference type="ARBA" id="ARBA00023209"/>
    </source>
</evidence>
<evidence type="ECO:0000256" key="1">
    <source>
        <dbReference type="ARBA" id="ARBA00004429"/>
    </source>
</evidence>
<evidence type="ECO:0000256" key="5">
    <source>
        <dbReference type="ARBA" id="ARBA00022475"/>
    </source>
</evidence>
<comment type="caution">
    <text evidence="25">The sequence shown here is derived from an EMBL/GenBank/DDBJ whole genome shotgun (WGS) entry which is preliminary data.</text>
</comment>
<evidence type="ECO:0000256" key="14">
    <source>
        <dbReference type="ARBA" id="ARBA00022842"/>
    </source>
</evidence>
<protein>
    <recommendedName>
        <fullName evidence="4 24">Diacylglycerol kinase</fullName>
        <ecNumber evidence="3 24">2.7.1.107</ecNumber>
    </recommendedName>
</protein>
<dbReference type="AlphaFoldDB" id="A0AAE3G340"/>
<dbReference type="GO" id="GO:0004143">
    <property type="term" value="F:ATP-dependent diacylglycerol kinase activity"/>
    <property type="evidence" value="ECO:0007669"/>
    <property type="project" value="UniProtKB-EC"/>
</dbReference>
<keyword evidence="12 24" id="KW-0418">Kinase</keyword>
<name>A0AAE3G340_9GAMM</name>
<dbReference type="GO" id="GO:0006654">
    <property type="term" value="P:phosphatidic acid biosynthetic process"/>
    <property type="evidence" value="ECO:0007669"/>
    <property type="project" value="InterPro"/>
</dbReference>
<evidence type="ECO:0000256" key="9">
    <source>
        <dbReference type="ARBA" id="ARBA00022692"/>
    </source>
</evidence>
<feature type="transmembrane region" description="Helical" evidence="24">
    <location>
        <begin position="59"/>
        <end position="76"/>
    </location>
</feature>
<dbReference type="Pfam" id="PF01219">
    <property type="entry name" value="DAGK_prokar"/>
    <property type="match status" value="1"/>
</dbReference>
<feature type="binding site" evidence="22">
    <location>
        <position position="17"/>
    </location>
    <ligand>
        <name>ATP</name>
        <dbReference type="ChEBI" id="CHEBI:30616"/>
    </ligand>
</feature>
<feature type="binding site" evidence="22">
    <location>
        <begin position="86"/>
        <end position="88"/>
    </location>
    <ligand>
        <name>ATP</name>
        <dbReference type="ChEBI" id="CHEBI:30616"/>
    </ligand>
</feature>
<evidence type="ECO:0000313" key="26">
    <source>
        <dbReference type="Proteomes" id="UP001205843"/>
    </source>
</evidence>
<evidence type="ECO:0000256" key="8">
    <source>
        <dbReference type="ARBA" id="ARBA00022679"/>
    </source>
</evidence>
<feature type="active site" description="Proton acceptor" evidence="20">
    <location>
        <position position="70"/>
    </location>
</feature>
<comment type="catalytic activity">
    <reaction evidence="24">
        <text>a 1,2-diacyl-sn-glycerol + ATP = a 1,2-diacyl-sn-glycero-3-phosphate + ADP + H(+)</text>
        <dbReference type="Rhea" id="RHEA:10272"/>
        <dbReference type="ChEBI" id="CHEBI:15378"/>
        <dbReference type="ChEBI" id="CHEBI:17815"/>
        <dbReference type="ChEBI" id="CHEBI:30616"/>
        <dbReference type="ChEBI" id="CHEBI:58608"/>
        <dbReference type="ChEBI" id="CHEBI:456216"/>
        <dbReference type="EC" id="2.7.1.107"/>
    </reaction>
</comment>
<gene>
    <name evidence="25" type="ORF">J2T57_002063</name>
</gene>
<keyword evidence="9 24" id="KW-0812">Transmembrane</keyword>
<keyword evidence="18" id="KW-0594">Phospholipid biosynthesis</keyword>
<dbReference type="PANTHER" id="PTHR34299:SF1">
    <property type="entry name" value="DIACYLGLYCEROL KINASE"/>
    <property type="match status" value="1"/>
</dbReference>
<organism evidence="25 26">
    <name type="scientific">Natronocella acetinitrilica</name>
    <dbReference type="NCBI Taxonomy" id="414046"/>
    <lineage>
        <taxon>Bacteria</taxon>
        <taxon>Pseudomonadati</taxon>
        <taxon>Pseudomonadota</taxon>
        <taxon>Gammaproteobacteria</taxon>
        <taxon>Chromatiales</taxon>
        <taxon>Ectothiorhodospiraceae</taxon>
        <taxon>Natronocella</taxon>
    </lineage>
</organism>
<evidence type="ECO:0000256" key="11">
    <source>
        <dbReference type="ARBA" id="ARBA00022741"/>
    </source>
</evidence>
<dbReference type="InterPro" id="IPR033718">
    <property type="entry name" value="DAGK_prok"/>
</dbReference>
<feature type="binding site" evidence="22">
    <location>
        <position position="29"/>
    </location>
    <ligand>
        <name>ATP</name>
        <dbReference type="ChEBI" id="CHEBI:30616"/>
    </ligand>
</feature>
<feature type="binding site" evidence="21">
    <location>
        <position position="10"/>
    </location>
    <ligand>
        <name>substrate</name>
    </ligand>
</feature>
<comment type="similarity">
    <text evidence="2 24">Belongs to the bacterial diacylglycerol kinase family.</text>
</comment>
<feature type="binding site" evidence="23">
    <location>
        <position position="29"/>
    </location>
    <ligand>
        <name>a divalent metal cation</name>
        <dbReference type="ChEBI" id="CHEBI:60240"/>
    </ligand>
</feature>
<feature type="binding site" evidence="21">
    <location>
        <begin position="31"/>
        <end position="35"/>
    </location>
    <ligand>
        <name>substrate</name>
    </ligand>
</feature>
<keyword evidence="10 23" id="KW-0479">Metal-binding</keyword>
<feature type="binding site" evidence="21">
    <location>
        <position position="56"/>
    </location>
    <ligand>
        <name>substrate</name>
    </ligand>
</feature>
<keyword evidence="19 24" id="KW-1208">Phospholipid metabolism</keyword>
<dbReference type="PANTHER" id="PTHR34299">
    <property type="entry name" value="DIACYLGLYCEROL KINASE"/>
    <property type="match status" value="1"/>
</dbReference>
<sequence length="123" mass="13454">MKPGKKGLTRIMDALGYSLRGLRFAYRYEAAFRQEFWLVVVLAPLALLIGSNALERAVLLGTLFIVLITELLNTAIEATVDRVGDEFHALAGRAKDVASAAVLLSLILTGVVWGLILWERLTG</sequence>
<evidence type="ECO:0000256" key="20">
    <source>
        <dbReference type="PIRSR" id="PIRSR600829-1"/>
    </source>
</evidence>
<evidence type="ECO:0000256" key="21">
    <source>
        <dbReference type="PIRSR" id="PIRSR600829-2"/>
    </source>
</evidence>
<evidence type="ECO:0000256" key="7">
    <source>
        <dbReference type="ARBA" id="ARBA00022519"/>
    </source>
</evidence>
<proteinExistence type="inferred from homology"/>
<evidence type="ECO:0000256" key="16">
    <source>
        <dbReference type="ARBA" id="ARBA00023098"/>
    </source>
</evidence>
<comment type="cofactor">
    <cofactor evidence="23">
        <name>Mg(2+)</name>
        <dbReference type="ChEBI" id="CHEBI:18420"/>
    </cofactor>
    <text evidence="23">Mn(2+), Zn(2+), Cd(2+) and Co(2+) support activity to lesser extents.</text>
</comment>
<evidence type="ECO:0000256" key="24">
    <source>
        <dbReference type="RuleBase" id="RU363065"/>
    </source>
</evidence>
<keyword evidence="15 24" id="KW-1133">Transmembrane helix</keyword>
<dbReference type="EMBL" id="JALJXV010000004">
    <property type="protein sequence ID" value="MCP1674925.1"/>
    <property type="molecule type" value="Genomic_DNA"/>
</dbReference>
<feature type="binding site" evidence="22">
    <location>
        <position position="10"/>
    </location>
    <ligand>
        <name>ATP</name>
        <dbReference type="ChEBI" id="CHEBI:30616"/>
    </ligand>
</feature>
<evidence type="ECO:0000256" key="12">
    <source>
        <dbReference type="ARBA" id="ARBA00022777"/>
    </source>
</evidence>
<keyword evidence="17 24" id="KW-0472">Membrane</keyword>
<evidence type="ECO:0000256" key="15">
    <source>
        <dbReference type="ARBA" id="ARBA00022989"/>
    </source>
</evidence>
<comment type="function">
    <text evidence="24">Catalyzes the ATP-dependent phosphorylation of sn-l,2-diacylglycerol (DAG) to phosphatidic acid. Involved in the recycling of diacylglycerol produced as a by-product during membrane-derived oligosaccharide (MDO) biosynthesis.</text>
</comment>
<keyword evidence="7 24" id="KW-0997">Cell inner membrane</keyword>
<dbReference type="PROSITE" id="PS01069">
    <property type="entry name" value="DAGK_PROKAR"/>
    <property type="match status" value="1"/>
</dbReference>
<evidence type="ECO:0000256" key="2">
    <source>
        <dbReference type="ARBA" id="ARBA00005967"/>
    </source>
</evidence>
<keyword evidence="16 24" id="KW-0443">Lipid metabolism</keyword>
<reference evidence="25" key="1">
    <citation type="submission" date="2022-03" db="EMBL/GenBank/DDBJ databases">
        <title>Genomic Encyclopedia of Type Strains, Phase III (KMG-III): the genomes of soil and plant-associated and newly described type strains.</title>
        <authorList>
            <person name="Whitman W."/>
        </authorList>
    </citation>
    <scope>NUCLEOTIDE SEQUENCE</scope>
    <source>
        <strain evidence="25">ANL 6-2</strain>
    </source>
</reference>
<keyword evidence="26" id="KW-1185">Reference proteome</keyword>
<dbReference type="Gene3D" id="1.10.287.3610">
    <property type="match status" value="1"/>
</dbReference>
<feature type="binding site" evidence="21">
    <location>
        <position position="99"/>
    </location>
    <ligand>
        <name>substrate</name>
    </ligand>
</feature>
<evidence type="ECO:0000256" key="17">
    <source>
        <dbReference type="ARBA" id="ARBA00023136"/>
    </source>
</evidence>
<evidence type="ECO:0000313" key="25">
    <source>
        <dbReference type="EMBL" id="MCP1674925.1"/>
    </source>
</evidence>
<dbReference type="CDD" id="cd14264">
    <property type="entry name" value="DAGK_IM"/>
    <property type="match status" value="1"/>
</dbReference>
<feature type="transmembrane region" description="Helical" evidence="24">
    <location>
        <begin position="97"/>
        <end position="118"/>
    </location>
</feature>
<dbReference type="GO" id="GO:0005524">
    <property type="term" value="F:ATP binding"/>
    <property type="evidence" value="ECO:0007669"/>
    <property type="project" value="UniProtKB-KW"/>
</dbReference>
<evidence type="ECO:0000256" key="10">
    <source>
        <dbReference type="ARBA" id="ARBA00022723"/>
    </source>
</evidence>
<evidence type="ECO:0000256" key="23">
    <source>
        <dbReference type="PIRSR" id="PIRSR600829-4"/>
    </source>
</evidence>
<dbReference type="InterPro" id="IPR000829">
    <property type="entry name" value="DAGK"/>
</dbReference>
<keyword evidence="8 24" id="KW-0808">Transferase</keyword>
<keyword evidence="14 23" id="KW-0460">Magnesium</keyword>
<keyword evidence="5" id="KW-1003">Cell membrane</keyword>
<feature type="binding site" evidence="21">
    <location>
        <begin position="113"/>
        <end position="118"/>
    </location>
    <ligand>
        <name>substrate</name>
    </ligand>
</feature>
<dbReference type="GO" id="GO:0005886">
    <property type="term" value="C:plasma membrane"/>
    <property type="evidence" value="ECO:0007669"/>
    <property type="project" value="UniProtKB-SubCell"/>
</dbReference>
<feature type="binding site" evidence="22">
    <location>
        <position position="77"/>
    </location>
    <ligand>
        <name>ATP</name>
        <dbReference type="ChEBI" id="CHEBI:30616"/>
    </ligand>
</feature>
<comment type="subcellular location">
    <subcellularLocation>
        <location evidence="1 24">Cell inner membrane</location>
        <topology evidence="1 24">Multi-pass membrane protein</topology>
    </subcellularLocation>
</comment>
<dbReference type="Proteomes" id="UP001205843">
    <property type="component" value="Unassembled WGS sequence"/>
</dbReference>
<feature type="binding site" evidence="21">
    <location>
        <position position="70"/>
    </location>
    <ligand>
        <name>substrate</name>
    </ligand>
</feature>
<evidence type="ECO:0000256" key="4">
    <source>
        <dbReference type="ARBA" id="ARBA00017575"/>
    </source>
</evidence>
<keyword evidence="11 22" id="KW-0547">Nucleotide-binding</keyword>
<evidence type="ECO:0000256" key="3">
    <source>
        <dbReference type="ARBA" id="ARBA00012133"/>
    </source>
</evidence>
<keyword evidence="6" id="KW-0444">Lipid biosynthesis</keyword>
<accession>A0AAE3G340</accession>
<dbReference type="GO" id="GO:0046872">
    <property type="term" value="F:metal ion binding"/>
    <property type="evidence" value="ECO:0007669"/>
    <property type="project" value="UniProtKB-KW"/>
</dbReference>
<evidence type="ECO:0000256" key="13">
    <source>
        <dbReference type="ARBA" id="ARBA00022840"/>
    </source>
</evidence>
<dbReference type="EC" id="2.7.1.107" evidence="3 24"/>
<feature type="binding site" evidence="22">
    <location>
        <begin position="95"/>
        <end position="96"/>
    </location>
    <ligand>
        <name>ATP</name>
        <dbReference type="ChEBI" id="CHEBI:30616"/>
    </ligand>
</feature>
<dbReference type="InterPro" id="IPR036945">
    <property type="entry name" value="DAGK_sf"/>
</dbReference>
<feature type="binding site" evidence="23">
    <location>
        <position position="77"/>
    </location>
    <ligand>
        <name>a divalent metal cation</name>
        <dbReference type="ChEBI" id="CHEBI:60240"/>
    </ligand>
</feature>
<evidence type="ECO:0000256" key="6">
    <source>
        <dbReference type="ARBA" id="ARBA00022516"/>
    </source>
</evidence>
<feature type="transmembrane region" description="Helical" evidence="24">
    <location>
        <begin position="36"/>
        <end position="53"/>
    </location>
</feature>